<comment type="caution">
    <text evidence="5">The sequence shown here is derived from an EMBL/GenBank/DDBJ whole genome shotgun (WGS) entry which is preliminary data.</text>
</comment>
<organism evidence="5 6">
    <name type="scientific">Nocardia terrae</name>
    <dbReference type="NCBI Taxonomy" id="2675851"/>
    <lineage>
        <taxon>Bacteria</taxon>
        <taxon>Bacillati</taxon>
        <taxon>Actinomycetota</taxon>
        <taxon>Actinomycetes</taxon>
        <taxon>Mycobacteriales</taxon>
        <taxon>Nocardiaceae</taxon>
        <taxon>Nocardia</taxon>
    </lineage>
</organism>
<keyword evidence="6" id="KW-1185">Reference proteome</keyword>
<evidence type="ECO:0000313" key="5">
    <source>
        <dbReference type="EMBL" id="MVU77245.1"/>
    </source>
</evidence>
<name>A0A7K1USE0_9NOCA</name>
<dbReference type="InterPro" id="IPR029058">
    <property type="entry name" value="AB_hydrolase_fold"/>
</dbReference>
<dbReference type="Pfam" id="PF20434">
    <property type="entry name" value="BD-FAE"/>
    <property type="match status" value="1"/>
</dbReference>
<dbReference type="RefSeq" id="WP_157386616.1">
    <property type="nucleotide sequence ID" value="NZ_WRPP01000001.1"/>
</dbReference>
<evidence type="ECO:0000259" key="4">
    <source>
        <dbReference type="Pfam" id="PF20434"/>
    </source>
</evidence>
<proteinExistence type="predicted"/>
<feature type="region of interest" description="Disordered" evidence="2">
    <location>
        <begin position="183"/>
        <end position="235"/>
    </location>
</feature>
<evidence type="ECO:0000256" key="2">
    <source>
        <dbReference type="SAM" id="MobiDB-lite"/>
    </source>
</evidence>
<evidence type="ECO:0000256" key="1">
    <source>
        <dbReference type="ARBA" id="ARBA00022801"/>
    </source>
</evidence>
<evidence type="ECO:0000256" key="3">
    <source>
        <dbReference type="SAM" id="SignalP"/>
    </source>
</evidence>
<accession>A0A7K1USE0</accession>
<keyword evidence="3" id="KW-0732">Signal</keyword>
<feature type="signal peptide" evidence="3">
    <location>
        <begin position="1"/>
        <end position="30"/>
    </location>
</feature>
<evidence type="ECO:0000313" key="6">
    <source>
        <dbReference type="Proteomes" id="UP000466794"/>
    </source>
</evidence>
<dbReference type="AlphaFoldDB" id="A0A7K1USE0"/>
<dbReference type="Gene3D" id="3.40.50.1820">
    <property type="entry name" value="alpha/beta hydrolase"/>
    <property type="match status" value="1"/>
</dbReference>
<keyword evidence="1 5" id="KW-0378">Hydrolase</keyword>
<sequence length="235" mass="24525">MPRLNPLLRTALATAVLIVPAAATAAPAMAADESGVTTIESSYPTDHGSEPMTIYRPPNPRANAPAVVMVHGGGWSGGSRTHLDPPARQAADAGLVVVNIDYDLDAPRFPRERDDAAAAITYIRSHASEFGIDPDRIGGLGTSAGANLLLLAVTTGNTPLQAIVGWSGPYDLTRTAASAIKPWPCMPRRSSSAAPPPRPNATPSPNRARPPTTSPPPVRPPCCSTPNPNWSTPIR</sequence>
<dbReference type="InterPro" id="IPR050300">
    <property type="entry name" value="GDXG_lipolytic_enzyme"/>
</dbReference>
<protein>
    <submittedName>
        <fullName evidence="5">Alpha/beta hydrolase fold domain-containing protein</fullName>
    </submittedName>
</protein>
<dbReference type="SUPFAM" id="SSF53474">
    <property type="entry name" value="alpha/beta-Hydrolases"/>
    <property type="match status" value="1"/>
</dbReference>
<dbReference type="Proteomes" id="UP000466794">
    <property type="component" value="Unassembled WGS sequence"/>
</dbReference>
<dbReference type="InterPro" id="IPR049492">
    <property type="entry name" value="BD-FAE-like_dom"/>
</dbReference>
<dbReference type="EMBL" id="WRPP01000001">
    <property type="protein sequence ID" value="MVU77245.1"/>
    <property type="molecule type" value="Genomic_DNA"/>
</dbReference>
<dbReference type="GO" id="GO:0016787">
    <property type="term" value="F:hydrolase activity"/>
    <property type="evidence" value="ECO:0007669"/>
    <property type="project" value="UniProtKB-KW"/>
</dbReference>
<dbReference type="PANTHER" id="PTHR48081">
    <property type="entry name" value="AB HYDROLASE SUPERFAMILY PROTEIN C4A8.06C"/>
    <property type="match status" value="1"/>
</dbReference>
<gene>
    <name evidence="5" type="ORF">GPX89_08300</name>
</gene>
<feature type="domain" description="BD-FAE-like" evidence="4">
    <location>
        <begin position="52"/>
        <end position="176"/>
    </location>
</feature>
<reference evidence="5 6" key="1">
    <citation type="submission" date="2019-12" db="EMBL/GenBank/DDBJ databases">
        <title>Nocardia sp. nov. ET3-3 isolated from soil.</title>
        <authorList>
            <person name="Kanchanasin P."/>
            <person name="Tanasupawat S."/>
            <person name="Yuki M."/>
            <person name="Kudo T."/>
        </authorList>
    </citation>
    <scope>NUCLEOTIDE SEQUENCE [LARGE SCALE GENOMIC DNA]</scope>
    <source>
        <strain evidence="5 6">ET3-3</strain>
    </source>
</reference>
<feature type="chain" id="PRO_5029853563" evidence="3">
    <location>
        <begin position="31"/>
        <end position="235"/>
    </location>
</feature>